<dbReference type="EMBL" id="CP145723">
    <property type="protein sequence ID" value="WWM65429.1"/>
    <property type="molecule type" value="Genomic_DNA"/>
</dbReference>
<evidence type="ECO:0000313" key="1">
    <source>
        <dbReference type="EMBL" id="WWM65429.1"/>
    </source>
</evidence>
<dbReference type="NCBIfam" id="TIGR01725">
    <property type="entry name" value="phge_HK97_gp10"/>
    <property type="match status" value="1"/>
</dbReference>
<evidence type="ECO:0000313" key="2">
    <source>
        <dbReference type="Proteomes" id="UP001372714"/>
    </source>
</evidence>
<proteinExistence type="predicted"/>
<dbReference type="InterPro" id="IPR010064">
    <property type="entry name" value="HK97-gp10_tail"/>
</dbReference>
<organism evidence="1 2">
    <name type="scientific">Pseudomonas benzopyrenica</name>
    <dbReference type="NCBI Taxonomy" id="2993566"/>
    <lineage>
        <taxon>Bacteria</taxon>
        <taxon>Pseudomonadati</taxon>
        <taxon>Pseudomonadota</taxon>
        <taxon>Gammaproteobacteria</taxon>
        <taxon>Pseudomonadales</taxon>
        <taxon>Pseudomonadaceae</taxon>
        <taxon>Pseudomonas</taxon>
    </lineage>
</organism>
<gene>
    <name evidence="1" type="ORF">V6W80_17120</name>
</gene>
<accession>A0ABZ2FMK7</accession>
<sequence>MARRSSIQGDFKLRKVLRAISQNVESNVRGGMEEASNLVLESQRQFIPKDTGDAANALEAFVSKSGLDAQIGIRGKKHAREFFYVRFLERGTKGYSGTKRSGGRSRRSTMKTDGSHFFGLYPDIPARPAHPWLRPSYDINRDEILVIIRGAIRQTLERAGQGGRSGSSN</sequence>
<keyword evidence="2" id="KW-1185">Reference proteome</keyword>
<reference evidence="1 2" key="1">
    <citation type="submission" date="2024-02" db="EMBL/GenBank/DDBJ databases">
        <title>The whole genome sequence of Pseudomonas benzopyrenica MLY92.</title>
        <authorList>
            <person name="Liu Y."/>
        </authorList>
    </citation>
    <scope>NUCLEOTIDE SEQUENCE [LARGE SCALE GENOMIC DNA]</scope>
    <source>
        <strain evidence="1 2">MLY92</strain>
    </source>
</reference>
<name>A0ABZ2FMK7_9PSED</name>
<dbReference type="RefSeq" id="WP_338544898.1">
    <property type="nucleotide sequence ID" value="NZ_CP145723.1"/>
</dbReference>
<protein>
    <submittedName>
        <fullName evidence="1">HK97-gp10 family putative phage morphogenesis protein</fullName>
    </submittedName>
</protein>
<dbReference type="Proteomes" id="UP001372714">
    <property type="component" value="Chromosome"/>
</dbReference>